<dbReference type="PROSITE" id="PS50837">
    <property type="entry name" value="NACHT"/>
    <property type="match status" value="1"/>
</dbReference>
<dbReference type="InterPro" id="IPR020472">
    <property type="entry name" value="WD40_PAC1"/>
</dbReference>
<feature type="repeat" description="WD" evidence="3">
    <location>
        <begin position="834"/>
        <end position="875"/>
    </location>
</feature>
<dbReference type="RefSeq" id="XP_018145936.1">
    <property type="nucleotide sequence ID" value="XM_018284442.1"/>
</dbReference>
<dbReference type="KEGG" id="pchm:VFPPC_05212"/>
<feature type="repeat" description="WD" evidence="3">
    <location>
        <begin position="918"/>
        <end position="959"/>
    </location>
</feature>
<dbReference type="Gene3D" id="2.130.10.10">
    <property type="entry name" value="YVTN repeat-like/Quinoprotein amine dehydrogenase"/>
    <property type="match status" value="5"/>
</dbReference>
<dbReference type="STRING" id="1380566.A0A179FTV2"/>
<reference evidence="6 7" key="1">
    <citation type="journal article" date="2016" name="PLoS Pathog.">
        <title>Biosynthesis of antibiotic leucinostatins in bio-control fungus Purpureocillium lilacinum and their inhibition on phytophthora revealed by genome mining.</title>
        <authorList>
            <person name="Wang G."/>
            <person name="Liu Z."/>
            <person name="Lin R."/>
            <person name="Li E."/>
            <person name="Mao Z."/>
            <person name="Ling J."/>
            <person name="Yang Y."/>
            <person name="Yin W.B."/>
            <person name="Xie B."/>
        </authorList>
    </citation>
    <scope>NUCLEOTIDE SEQUENCE [LARGE SCALE GENOMIC DNA]</scope>
    <source>
        <strain evidence="6">170</strain>
    </source>
</reference>
<keyword evidence="7" id="KW-1185">Reference proteome</keyword>
<dbReference type="Proteomes" id="UP000078397">
    <property type="component" value="Unassembled WGS sequence"/>
</dbReference>
<proteinExistence type="predicted"/>
<dbReference type="InterPro" id="IPR001680">
    <property type="entry name" value="WD40_rpt"/>
</dbReference>
<dbReference type="InterPro" id="IPR019775">
    <property type="entry name" value="WD40_repeat_CS"/>
</dbReference>
<dbReference type="PROSITE" id="PS50082">
    <property type="entry name" value="WD_REPEATS_2"/>
    <property type="match status" value="6"/>
</dbReference>
<dbReference type="PANTHER" id="PTHR19848">
    <property type="entry name" value="WD40 REPEAT PROTEIN"/>
    <property type="match status" value="1"/>
</dbReference>
<feature type="coiled-coil region" evidence="4">
    <location>
        <begin position="33"/>
        <end position="92"/>
    </location>
</feature>
<evidence type="ECO:0000259" key="5">
    <source>
        <dbReference type="PROSITE" id="PS50837"/>
    </source>
</evidence>
<dbReference type="SMART" id="SM00320">
    <property type="entry name" value="WD40"/>
    <property type="match status" value="13"/>
</dbReference>
<dbReference type="SUPFAM" id="SSF52540">
    <property type="entry name" value="P-loop containing nucleoside triphosphate hydrolases"/>
    <property type="match status" value="1"/>
</dbReference>
<evidence type="ECO:0000256" key="4">
    <source>
        <dbReference type="SAM" id="Coils"/>
    </source>
</evidence>
<accession>A0A179FTV2</accession>
<dbReference type="InterPro" id="IPR007111">
    <property type="entry name" value="NACHT_NTPase"/>
</dbReference>
<keyword evidence="1 3" id="KW-0853">WD repeat</keyword>
<feature type="repeat" description="WD" evidence="3">
    <location>
        <begin position="751"/>
        <end position="792"/>
    </location>
</feature>
<evidence type="ECO:0000256" key="3">
    <source>
        <dbReference type="PROSITE-ProRule" id="PRU00221"/>
    </source>
</evidence>
<dbReference type="PRINTS" id="PR00320">
    <property type="entry name" value="GPROTEINBRPT"/>
</dbReference>
<dbReference type="SUPFAM" id="SSF50998">
    <property type="entry name" value="Quinoprotein alcohol dehydrogenase-like"/>
    <property type="match status" value="1"/>
</dbReference>
<dbReference type="GeneID" id="28848436"/>
<feature type="repeat" description="WD" evidence="3">
    <location>
        <begin position="876"/>
        <end position="917"/>
    </location>
</feature>
<dbReference type="InterPro" id="IPR056884">
    <property type="entry name" value="NPHP3-like_N"/>
</dbReference>
<evidence type="ECO:0000313" key="6">
    <source>
        <dbReference type="EMBL" id="OAQ69086.1"/>
    </source>
</evidence>
<protein>
    <submittedName>
        <fullName evidence="6">Vegetative incompatibility protein HET-E-1</fullName>
    </submittedName>
</protein>
<dbReference type="OrthoDB" id="4939945at2759"/>
<dbReference type="SUPFAM" id="SSF50978">
    <property type="entry name" value="WD40 repeat-like"/>
    <property type="match status" value="1"/>
</dbReference>
<keyword evidence="4" id="KW-0175">Coiled coil</keyword>
<dbReference type="CDD" id="cd00200">
    <property type="entry name" value="WD40"/>
    <property type="match status" value="1"/>
</dbReference>
<dbReference type="InterPro" id="IPR015943">
    <property type="entry name" value="WD40/YVTN_repeat-like_dom_sf"/>
</dbReference>
<dbReference type="PANTHER" id="PTHR19848:SF8">
    <property type="entry name" value="F-BOX AND WD REPEAT DOMAIN CONTAINING 7"/>
    <property type="match status" value="1"/>
</dbReference>
<name>A0A179FTV2_METCM</name>
<comment type="caution">
    <text evidence="6">The sequence shown here is derived from an EMBL/GenBank/DDBJ whole genome shotgun (WGS) entry which is preliminary data.</text>
</comment>
<dbReference type="PROSITE" id="PS00678">
    <property type="entry name" value="WD_REPEATS_1"/>
    <property type="match status" value="2"/>
</dbReference>
<dbReference type="InterPro" id="IPR011047">
    <property type="entry name" value="Quinoprotein_ADH-like_sf"/>
</dbReference>
<evidence type="ECO:0000256" key="2">
    <source>
        <dbReference type="ARBA" id="ARBA00022737"/>
    </source>
</evidence>
<dbReference type="Pfam" id="PF24883">
    <property type="entry name" value="NPHP3_N"/>
    <property type="match status" value="1"/>
</dbReference>
<gene>
    <name evidence="6" type="ORF">VFPPC_05212</name>
</gene>
<evidence type="ECO:0000256" key="1">
    <source>
        <dbReference type="ARBA" id="ARBA00022574"/>
    </source>
</evidence>
<keyword evidence="2" id="KW-0677">Repeat</keyword>
<dbReference type="PROSITE" id="PS50294">
    <property type="entry name" value="WD_REPEATS_REGION"/>
    <property type="match status" value="5"/>
</dbReference>
<dbReference type="EMBL" id="LSBJ02000003">
    <property type="protein sequence ID" value="OAQ69086.1"/>
    <property type="molecule type" value="Genomic_DNA"/>
</dbReference>
<dbReference type="Pfam" id="PF00400">
    <property type="entry name" value="WD40"/>
    <property type="match status" value="8"/>
</dbReference>
<dbReference type="InterPro" id="IPR027417">
    <property type="entry name" value="P-loop_NTPase"/>
</dbReference>
<feature type="domain" description="NACHT" evidence="5">
    <location>
        <begin position="199"/>
        <end position="349"/>
    </location>
</feature>
<evidence type="ECO:0000313" key="7">
    <source>
        <dbReference type="Proteomes" id="UP000078397"/>
    </source>
</evidence>
<organism evidence="6 7">
    <name type="scientific">Pochonia chlamydosporia 170</name>
    <dbReference type="NCBI Taxonomy" id="1380566"/>
    <lineage>
        <taxon>Eukaryota</taxon>
        <taxon>Fungi</taxon>
        <taxon>Dikarya</taxon>
        <taxon>Ascomycota</taxon>
        <taxon>Pezizomycotina</taxon>
        <taxon>Sordariomycetes</taxon>
        <taxon>Hypocreomycetidae</taxon>
        <taxon>Hypocreales</taxon>
        <taxon>Clavicipitaceae</taxon>
        <taxon>Pochonia</taxon>
    </lineage>
</organism>
<feature type="repeat" description="WD" evidence="3">
    <location>
        <begin position="1002"/>
        <end position="1033"/>
    </location>
</feature>
<dbReference type="InterPro" id="IPR036322">
    <property type="entry name" value="WD40_repeat_dom_sf"/>
</dbReference>
<dbReference type="Gene3D" id="3.40.50.300">
    <property type="entry name" value="P-loop containing nucleotide triphosphate hydrolases"/>
    <property type="match status" value="1"/>
</dbReference>
<feature type="repeat" description="WD" evidence="3">
    <location>
        <begin position="792"/>
        <end position="833"/>
    </location>
</feature>
<sequence>MALEALGVASSVIAVVEISGRIAAICFQYSKGVKNAKEEVDRLLREVNTLGETTSSVQDLLQGPSGTKLKTSKKLLRAVEEAQAHLRKLDDDLRPSSTQKAFRRLGIGALKWPLKSNDVERVIQQLGRCAQSISLALQVDQTSILVDVDQKAVLSRLPAAVGAMFDSFNEGSNPTCMENTRVSLLDLITQWVDGPYAETIFWLNGMAGTGKSTIARTVARMLDRTGHLGASFFFKRGEADRDTLRKFFATIAAQLVTRVPGTATHIKEAIDADPTIFQKAMPEQFDKLIVQPLSKVDHASQKTPTLVILIDALDECGGSPDDIRRVINLLSRTNNFKSPRVRYFVTSRPELPIRIGFGLVKILYRNVALQEIPECVIQHDISVFLEHQLANIRTQYNATVPEDRRLPLTWPGNETVQTLMRMANPLFIFASTVCRYLADLRWHPDDQLAKVLRYQTKSQQSKLDATYRPVLDPLIEGLDKVEKVELLQLFRAIVGSIVVLARPLSVPSLAKVLNLSKRTIEQHLGVLHSVLSVPNSSDAPVRLFHLSFRDFLLDPTKEDENPFWVSETETHNTMAANCFRVMNESLRKDICNLKDPGISRTAIDPERVNECISDEVQYACANWVLHLQLSASTVCDNDTAHTFLTTHFLHWIEALSLMGRMRDAITMIKSLKKLLAGENREEISAFLEDAYRVLLTFMATISSHPLQLYSSVLLFAPQNSIIRNVFQSSIPSWICSLPTMRPDWDDCLQILEGHDKSVTAVTFSPSGTRLVSAARDGTVRFWDTDTGDCLQVLQSSAAASSVVFSSDENHLLAACKDGTVRMWDTDTEECVLNIKCNSKSSSSAHFSGDSGIVVSSDYDNIIRIWDRTTGEATQELIGHRRGVTSVCVSYDSTLVASASWDCTIRIWRLESGSSEKELVGHRSPVTCCKFSYDASLLVSCSGDGDVRIWSVETGDCLRAIQDHDVGSVAFSHDASLVVSTGFSEHVAVAVRLTATGQLVQRMHGNTEWNFGVDFSPDSSMIASASPDATVRIWRCDASKVKPEEYHDRVADMYVSYDGTQLAAVSFANDVTIWSAKAGRFVKTLPNHDGIWSRAVFSPSCSVLATSSKNQVWIWDAETAARIAQLDTAFKHGPEVLEFSQDSRYLIMAAKSSEIQVWEVETRKFVWEDLFTGQKASVPVTAPAMSADSKLLAAGFDNKLKIWNLPSKTLIREFVDGERPWDSLAFSPDGSLIALGSRSGMQVQNVLTGECICRFEGRAVKLVFSADSSLLASTYRETVKIWNARTGMCLKHVDMGQPSAQLLLCSDGGYLRTDVGMIPLGNLDEMVPQPPPIEQNIQVGCGISKDGSWVTWNGKKAVWLPKGFRGDISPVVLGTAAAVCSENPAHIAFVQLDHSKLPF</sequence>